<dbReference type="AlphaFoldDB" id="A0A7G6T1H7"/>
<name>A0A7G6T1H7_9HYPH</name>
<accession>A0A7G6T1H7</accession>
<dbReference type="RefSeq" id="WP_183459677.1">
    <property type="nucleotide sequence ID" value="NZ_CP050296.1"/>
</dbReference>
<proteinExistence type="predicted"/>
<reference evidence="2" key="1">
    <citation type="journal article" date="2020" name="Mol. Plant Microbe">
        <title>Rhizobial microsymbionts of the narrowly endemic Oxytropis species growing in Kamchatka are characterized by significant genetic diversity and possess a set of genes that are associated with T3SS and T6SS secretion systems and can affect the development of symbiosis.</title>
        <authorList>
            <person name="Safronova V."/>
            <person name="Guro P."/>
            <person name="Sazanova A."/>
            <person name="Kuznetsova I."/>
            <person name="Belimov A."/>
            <person name="Yakubov V."/>
            <person name="Chirak E."/>
            <person name="Afonin A."/>
            <person name="Gogolev Y."/>
            <person name="Andronov E."/>
            <person name="Tikhonovich I."/>
        </authorList>
    </citation>
    <scope>NUCLEOTIDE SEQUENCE [LARGE SCALE GENOMIC DNA]</scope>
    <source>
        <strain evidence="2">583</strain>
    </source>
</reference>
<dbReference type="EMBL" id="CP050296">
    <property type="protein sequence ID" value="QND60609.1"/>
    <property type="molecule type" value="Genomic_DNA"/>
</dbReference>
<evidence type="ECO:0000313" key="1">
    <source>
        <dbReference type="EMBL" id="QND60609.1"/>
    </source>
</evidence>
<dbReference type="Proteomes" id="UP000515465">
    <property type="component" value="Chromosome"/>
</dbReference>
<evidence type="ECO:0000313" key="2">
    <source>
        <dbReference type="Proteomes" id="UP000515465"/>
    </source>
</evidence>
<organism evidence="1 2">
    <name type="scientific">Mesorhizobium huakuii</name>
    <dbReference type="NCBI Taxonomy" id="28104"/>
    <lineage>
        <taxon>Bacteria</taxon>
        <taxon>Pseudomonadati</taxon>
        <taxon>Pseudomonadota</taxon>
        <taxon>Alphaproteobacteria</taxon>
        <taxon>Hyphomicrobiales</taxon>
        <taxon>Phyllobacteriaceae</taxon>
        <taxon>Mesorhizobium</taxon>
    </lineage>
</organism>
<protein>
    <submittedName>
        <fullName evidence="1">Uncharacterized protein</fullName>
    </submittedName>
</protein>
<gene>
    <name evidence="1" type="ORF">HB778_31945</name>
</gene>
<sequence>MTTDDTVKQEMRLVAIEYMLMEIYNLVLVSSDTPEPVVEGFEQRLLENVDRITSVVADDPAMADHAAAELRDALADLMTGARQMRLQ</sequence>